<keyword evidence="4" id="KW-1185">Reference proteome</keyword>
<feature type="transmembrane region" description="Helical" evidence="2">
    <location>
        <begin position="60"/>
        <end position="82"/>
    </location>
</feature>
<dbReference type="Pfam" id="PF06979">
    <property type="entry name" value="TMEM70"/>
    <property type="match status" value="1"/>
</dbReference>
<evidence type="ECO:0008006" key="5">
    <source>
        <dbReference type="Google" id="ProtNLM"/>
    </source>
</evidence>
<dbReference type="AlphaFoldDB" id="A0A834MBX3"/>
<dbReference type="Proteomes" id="UP000625711">
    <property type="component" value="Unassembled WGS sequence"/>
</dbReference>
<dbReference type="GO" id="GO:0031966">
    <property type="term" value="C:mitochondrial membrane"/>
    <property type="evidence" value="ECO:0007669"/>
    <property type="project" value="TreeGrafter"/>
</dbReference>
<dbReference type="EMBL" id="JAACXV010000409">
    <property type="protein sequence ID" value="KAF7278023.1"/>
    <property type="molecule type" value="Genomic_DNA"/>
</dbReference>
<keyword evidence="2" id="KW-0812">Transmembrane</keyword>
<reference evidence="3" key="1">
    <citation type="submission" date="2020-08" db="EMBL/GenBank/DDBJ databases">
        <title>Genome sequencing and assembly of the red palm weevil Rhynchophorus ferrugineus.</title>
        <authorList>
            <person name="Dias G.B."/>
            <person name="Bergman C.M."/>
            <person name="Manee M."/>
        </authorList>
    </citation>
    <scope>NUCLEOTIDE SEQUENCE</scope>
    <source>
        <strain evidence="3">AA-2017</strain>
        <tissue evidence="3">Whole larva</tissue>
    </source>
</reference>
<accession>A0A834MBX3</accession>
<sequence length="174" mass="20236">MLQHISIDESLIFGDLQQKYASHEANAKKQTQGPIEIYNGPLTPHIKAVKLFSLSRSLPIIIAGYTFIGFFTFVTPILLHFITKKYVTQLNYDEVKDTYIAKTVNFFCITEKTEFKVDDVKVPDVPGMFTSMHIKGKPLFMDPRTFEEPEHYRRIMGYDKPIDFKLYENSEEKK</sequence>
<evidence type="ECO:0000256" key="2">
    <source>
        <dbReference type="SAM" id="Phobius"/>
    </source>
</evidence>
<gene>
    <name evidence="3" type="ORF">GWI33_008943</name>
</gene>
<evidence type="ECO:0000313" key="3">
    <source>
        <dbReference type="EMBL" id="KAF7278023.1"/>
    </source>
</evidence>
<dbReference type="PANTHER" id="PTHR13281">
    <property type="entry name" value="TRANSMEMBRANE PROTEIN 70, MITOCHONDRIAL"/>
    <property type="match status" value="1"/>
</dbReference>
<keyword evidence="2" id="KW-0472">Membrane</keyword>
<proteinExistence type="inferred from homology"/>
<evidence type="ECO:0000256" key="1">
    <source>
        <dbReference type="ARBA" id="ARBA00005280"/>
    </source>
</evidence>
<keyword evidence="2" id="KW-1133">Transmembrane helix</keyword>
<protein>
    <recommendedName>
        <fullName evidence="5">Transmembrane protein 70</fullName>
    </recommendedName>
</protein>
<evidence type="ECO:0000313" key="4">
    <source>
        <dbReference type="Proteomes" id="UP000625711"/>
    </source>
</evidence>
<organism evidence="3 4">
    <name type="scientific">Rhynchophorus ferrugineus</name>
    <name type="common">Red palm weevil</name>
    <name type="synonym">Curculio ferrugineus</name>
    <dbReference type="NCBI Taxonomy" id="354439"/>
    <lineage>
        <taxon>Eukaryota</taxon>
        <taxon>Metazoa</taxon>
        <taxon>Ecdysozoa</taxon>
        <taxon>Arthropoda</taxon>
        <taxon>Hexapoda</taxon>
        <taxon>Insecta</taxon>
        <taxon>Pterygota</taxon>
        <taxon>Neoptera</taxon>
        <taxon>Endopterygota</taxon>
        <taxon>Coleoptera</taxon>
        <taxon>Polyphaga</taxon>
        <taxon>Cucujiformia</taxon>
        <taxon>Curculionidae</taxon>
        <taxon>Dryophthorinae</taxon>
        <taxon>Rhynchophorus</taxon>
    </lineage>
</organism>
<dbReference type="GO" id="GO:0033615">
    <property type="term" value="P:mitochondrial proton-transporting ATP synthase complex assembly"/>
    <property type="evidence" value="ECO:0007669"/>
    <property type="project" value="TreeGrafter"/>
</dbReference>
<dbReference type="OrthoDB" id="156886at2759"/>
<comment type="similarity">
    <text evidence="1">Belongs to the TMEM70 family.</text>
</comment>
<dbReference type="PANTHER" id="PTHR13281:SF0">
    <property type="entry name" value="TRANSMEMBRANE PROTEIN 70, MITOCHONDRIAL"/>
    <property type="match status" value="1"/>
</dbReference>
<dbReference type="InterPro" id="IPR045325">
    <property type="entry name" value="TMEM70/TMEM186/TMEM223"/>
</dbReference>
<dbReference type="InterPro" id="IPR009724">
    <property type="entry name" value="TMEM70"/>
</dbReference>
<comment type="caution">
    <text evidence="3">The sequence shown here is derived from an EMBL/GenBank/DDBJ whole genome shotgun (WGS) entry which is preliminary data.</text>
</comment>
<name>A0A834MBX3_RHYFE</name>